<keyword evidence="4" id="KW-0411">Iron-sulfur</keyword>
<dbReference type="InterPro" id="IPR036922">
    <property type="entry name" value="Rieske_2Fe-2S_sf"/>
</dbReference>
<comment type="caution">
    <text evidence="6">The sequence shown here is derived from an EMBL/GenBank/DDBJ whole genome shotgun (WGS) entry which is preliminary data.</text>
</comment>
<dbReference type="InterPro" id="IPR017941">
    <property type="entry name" value="Rieske_2Fe-2S"/>
</dbReference>
<evidence type="ECO:0000259" key="5">
    <source>
        <dbReference type="PROSITE" id="PS51296"/>
    </source>
</evidence>
<organism evidence="6 7">
    <name type="scientific">Novosphingobium organovorum</name>
    <dbReference type="NCBI Taxonomy" id="2930092"/>
    <lineage>
        <taxon>Bacteria</taxon>
        <taxon>Pseudomonadati</taxon>
        <taxon>Pseudomonadota</taxon>
        <taxon>Alphaproteobacteria</taxon>
        <taxon>Sphingomonadales</taxon>
        <taxon>Sphingomonadaceae</taxon>
        <taxon>Novosphingobium</taxon>
    </lineage>
</organism>
<protein>
    <submittedName>
        <fullName evidence="6">Rieske 2Fe-2S domain-containing protein</fullName>
    </submittedName>
</protein>
<dbReference type="SUPFAM" id="SSF50022">
    <property type="entry name" value="ISP domain"/>
    <property type="match status" value="1"/>
</dbReference>
<dbReference type="PANTHER" id="PTHR40261">
    <property type="match status" value="1"/>
</dbReference>
<dbReference type="Proteomes" id="UP001162881">
    <property type="component" value="Unassembled WGS sequence"/>
</dbReference>
<dbReference type="Gene3D" id="2.102.10.10">
    <property type="entry name" value="Rieske [2Fe-2S] iron-sulphur domain"/>
    <property type="match status" value="1"/>
</dbReference>
<keyword evidence="3" id="KW-0408">Iron</keyword>
<evidence type="ECO:0000256" key="1">
    <source>
        <dbReference type="ARBA" id="ARBA00022714"/>
    </source>
</evidence>
<evidence type="ECO:0000256" key="2">
    <source>
        <dbReference type="ARBA" id="ARBA00022723"/>
    </source>
</evidence>
<keyword evidence="2" id="KW-0479">Metal-binding</keyword>
<dbReference type="Pfam" id="PF00355">
    <property type="entry name" value="Rieske"/>
    <property type="match status" value="1"/>
</dbReference>
<evidence type="ECO:0000256" key="3">
    <source>
        <dbReference type="ARBA" id="ARBA00023004"/>
    </source>
</evidence>
<feature type="domain" description="Rieske" evidence="5">
    <location>
        <begin position="15"/>
        <end position="125"/>
    </location>
</feature>
<dbReference type="CDD" id="cd03467">
    <property type="entry name" value="Rieske"/>
    <property type="match status" value="1"/>
</dbReference>
<evidence type="ECO:0000256" key="4">
    <source>
        <dbReference type="ARBA" id="ARBA00023014"/>
    </source>
</evidence>
<name>A0ABT0BA57_9SPHN</name>
<reference evidence="6" key="1">
    <citation type="submission" date="2022-03" db="EMBL/GenBank/DDBJ databases">
        <title>Identification of a novel bacterium isolated from mangrove sediments.</title>
        <authorList>
            <person name="Pan X."/>
        </authorList>
    </citation>
    <scope>NUCLEOTIDE SEQUENCE</scope>
    <source>
        <strain evidence="6">B1949</strain>
    </source>
</reference>
<dbReference type="RefSeq" id="WP_244017343.1">
    <property type="nucleotide sequence ID" value="NZ_JALHLF010000009.1"/>
</dbReference>
<dbReference type="EMBL" id="JALHLF010000009">
    <property type="protein sequence ID" value="MCJ2181941.1"/>
    <property type="molecule type" value="Genomic_DNA"/>
</dbReference>
<keyword evidence="7" id="KW-1185">Reference proteome</keyword>
<proteinExistence type="predicted"/>
<accession>A0ABT0BA57</accession>
<keyword evidence="1" id="KW-0001">2Fe-2S</keyword>
<evidence type="ECO:0000313" key="6">
    <source>
        <dbReference type="EMBL" id="MCJ2181941.1"/>
    </source>
</evidence>
<evidence type="ECO:0000313" key="7">
    <source>
        <dbReference type="Proteomes" id="UP001162881"/>
    </source>
</evidence>
<dbReference type="PROSITE" id="PS51296">
    <property type="entry name" value="RIESKE"/>
    <property type="match status" value="1"/>
</dbReference>
<dbReference type="PANTHER" id="PTHR40261:SF1">
    <property type="entry name" value="RIESKE DOMAIN-CONTAINING PROTEIN"/>
    <property type="match status" value="1"/>
</dbReference>
<gene>
    <name evidence="6" type="ORF">MTR62_04380</name>
</gene>
<sequence>MTAAPRQEPCGASPFALCAVSDIPNRRAVPFVLARRELDGTVGPWPIFVLRWGRNVRAFENRCPHQNTNLDWEEGEFLDGEGLRIQCGKHGALFDLGSGECVAGPCLGQGLAPIEVVIDADEDICIFAEGLVEDDDVEEDDFDSGQGLE</sequence>